<protein>
    <submittedName>
        <fullName evidence="3">Group 1 glycosyl transferase</fullName>
    </submittedName>
</protein>
<feature type="domain" description="Glycosyl transferase family 1" evidence="1">
    <location>
        <begin position="196"/>
        <end position="313"/>
    </location>
</feature>
<evidence type="ECO:0000259" key="1">
    <source>
        <dbReference type="Pfam" id="PF00534"/>
    </source>
</evidence>
<comment type="caution">
    <text evidence="3">The sequence shown here is derived from an EMBL/GenBank/DDBJ whole genome shotgun (WGS) entry which is preliminary data.</text>
</comment>
<dbReference type="GO" id="GO:0016757">
    <property type="term" value="F:glycosyltransferase activity"/>
    <property type="evidence" value="ECO:0007669"/>
    <property type="project" value="InterPro"/>
</dbReference>
<reference evidence="4" key="1">
    <citation type="submission" date="2018-02" db="EMBL/GenBank/DDBJ databases">
        <title>Genome sequencing of Solimonas sp. HR-BB.</title>
        <authorList>
            <person name="Lee Y."/>
            <person name="Jeon C.O."/>
        </authorList>
    </citation>
    <scope>NUCLEOTIDE SEQUENCE [LARGE SCALE GENOMIC DNA]</scope>
    <source>
        <strain evidence="4">HR-U</strain>
    </source>
</reference>
<keyword evidence="4" id="KW-1185">Reference proteome</keyword>
<dbReference type="Proteomes" id="UP000239590">
    <property type="component" value="Unassembled WGS sequence"/>
</dbReference>
<evidence type="ECO:0000259" key="2">
    <source>
        <dbReference type="Pfam" id="PF13439"/>
    </source>
</evidence>
<dbReference type="RefSeq" id="WP_104715553.1">
    <property type="nucleotide sequence ID" value="NZ_PTRA01000006.1"/>
</dbReference>
<evidence type="ECO:0000313" key="4">
    <source>
        <dbReference type="Proteomes" id="UP000239590"/>
    </source>
</evidence>
<proteinExistence type="predicted"/>
<dbReference type="PANTHER" id="PTHR45947">
    <property type="entry name" value="SULFOQUINOVOSYL TRANSFERASE SQD2"/>
    <property type="match status" value="1"/>
</dbReference>
<dbReference type="AlphaFoldDB" id="A0A2S7IGF8"/>
<dbReference type="EMBL" id="PTRA01000006">
    <property type="protein sequence ID" value="PQA54429.1"/>
    <property type="molecule type" value="Genomic_DNA"/>
</dbReference>
<dbReference type="InterPro" id="IPR028098">
    <property type="entry name" value="Glyco_trans_4-like_N"/>
</dbReference>
<gene>
    <name evidence="3" type="ORF">C5O19_22020</name>
</gene>
<name>A0A2S7IGF8_9BACT</name>
<dbReference type="OrthoDB" id="9815550at2"/>
<keyword evidence="3" id="KW-0808">Transferase</keyword>
<sequence>MNVLIATFLVPTSPSGVVTYCRTLAKDLTREGVQVTQVDASHTPTVWKKVLGVLKRIMRPLGGASWVVYDEFAYFTGLYLATRKHRNAGIDLIHAQDVRSGVAAYLALGRRTPIVLTCHFNDDPVKELVLAYALKPSFTRQLTAWYQYLFSYVKNYVFVSNYAYTQSRHLLPEDITKRVLPNTVQLEGVSVSRTPSPTLTITNVGHIDERKNQKLLIEIGHELRSRNLSNFNIWLIGDGPKRQEYEQLAETLGLKEQVKFYGRHTAPWQLVAQSDLYIHTALNDNCPYSIIEAFAVQTPVLALPVGGIPEMLPESNGPLRGTDARSLASEIAPYFEADRRASLAEAQAIHADYKFNHRKSVNELITFYRQTAQEPLLVTAQAIPV</sequence>
<feature type="domain" description="Glycosyltransferase subfamily 4-like N-terminal" evidence="2">
    <location>
        <begin position="15"/>
        <end position="186"/>
    </location>
</feature>
<dbReference type="PANTHER" id="PTHR45947:SF3">
    <property type="entry name" value="SULFOQUINOVOSYL TRANSFERASE SQD2"/>
    <property type="match status" value="1"/>
</dbReference>
<dbReference type="Pfam" id="PF00534">
    <property type="entry name" value="Glycos_transf_1"/>
    <property type="match status" value="1"/>
</dbReference>
<dbReference type="Gene3D" id="3.40.50.2000">
    <property type="entry name" value="Glycogen Phosphorylase B"/>
    <property type="match status" value="2"/>
</dbReference>
<dbReference type="InterPro" id="IPR050194">
    <property type="entry name" value="Glycosyltransferase_grp1"/>
</dbReference>
<evidence type="ECO:0000313" key="3">
    <source>
        <dbReference type="EMBL" id="PQA54429.1"/>
    </source>
</evidence>
<accession>A0A2S7IGF8</accession>
<dbReference type="SUPFAM" id="SSF53756">
    <property type="entry name" value="UDP-Glycosyltransferase/glycogen phosphorylase"/>
    <property type="match status" value="1"/>
</dbReference>
<dbReference type="Pfam" id="PF13439">
    <property type="entry name" value="Glyco_transf_4"/>
    <property type="match status" value="1"/>
</dbReference>
<dbReference type="InterPro" id="IPR001296">
    <property type="entry name" value="Glyco_trans_1"/>
</dbReference>
<dbReference type="CDD" id="cd03801">
    <property type="entry name" value="GT4_PimA-like"/>
    <property type="match status" value="1"/>
</dbReference>
<organism evidence="3 4">
    <name type="scientific">Siphonobacter curvatus</name>
    <dbReference type="NCBI Taxonomy" id="2094562"/>
    <lineage>
        <taxon>Bacteria</taxon>
        <taxon>Pseudomonadati</taxon>
        <taxon>Bacteroidota</taxon>
        <taxon>Cytophagia</taxon>
        <taxon>Cytophagales</taxon>
        <taxon>Cytophagaceae</taxon>
        <taxon>Siphonobacter</taxon>
    </lineage>
</organism>